<evidence type="ECO:0000313" key="3">
    <source>
        <dbReference type="Proteomes" id="UP000255355"/>
    </source>
</evidence>
<feature type="compositionally biased region" description="Gly residues" evidence="1">
    <location>
        <begin position="58"/>
        <end position="71"/>
    </location>
</feature>
<keyword evidence="3" id="KW-1185">Reference proteome</keyword>
<reference evidence="2 3" key="1">
    <citation type="submission" date="2018-07" db="EMBL/GenBank/DDBJ databases">
        <title>Genomic Encyclopedia of Type Strains, Phase IV (KMG-IV): sequencing the most valuable type-strain genomes for metagenomic binning, comparative biology and taxonomic classification.</title>
        <authorList>
            <person name="Goeker M."/>
        </authorList>
    </citation>
    <scope>NUCLEOTIDE SEQUENCE [LARGE SCALE GENOMIC DNA]</scope>
    <source>
        <strain evidence="2 3">DSM 44952</strain>
    </source>
</reference>
<name>A0A370H9G6_9NOCA</name>
<sequence length="71" mass="7794">MGFRRILEKLLRRDRSEQWQAPVRASGRAGGVVRDLDKLRRINKRNRPRRPGQPAPGWGDGGCTGGGGGGE</sequence>
<gene>
    <name evidence="2" type="ORF">DFR68_103444</name>
</gene>
<dbReference type="EMBL" id="QQAZ01000003">
    <property type="protein sequence ID" value="RDI53056.1"/>
    <property type="molecule type" value="Genomic_DNA"/>
</dbReference>
<comment type="caution">
    <text evidence="2">The sequence shown here is derived from an EMBL/GenBank/DDBJ whole genome shotgun (WGS) entry which is preliminary data.</text>
</comment>
<dbReference type="Proteomes" id="UP000255355">
    <property type="component" value="Unassembled WGS sequence"/>
</dbReference>
<protein>
    <submittedName>
        <fullName evidence="2">Uncharacterized protein</fullName>
    </submittedName>
</protein>
<evidence type="ECO:0000256" key="1">
    <source>
        <dbReference type="SAM" id="MobiDB-lite"/>
    </source>
</evidence>
<dbReference type="AlphaFoldDB" id="A0A370H9G6"/>
<evidence type="ECO:0000313" key="2">
    <source>
        <dbReference type="EMBL" id="RDI53056.1"/>
    </source>
</evidence>
<dbReference type="RefSeq" id="WP_068013114.1">
    <property type="nucleotide sequence ID" value="NZ_QQAZ01000003.1"/>
</dbReference>
<organism evidence="2 3">
    <name type="scientific">Nocardia mexicana</name>
    <dbReference type="NCBI Taxonomy" id="279262"/>
    <lineage>
        <taxon>Bacteria</taxon>
        <taxon>Bacillati</taxon>
        <taxon>Actinomycetota</taxon>
        <taxon>Actinomycetes</taxon>
        <taxon>Mycobacteriales</taxon>
        <taxon>Nocardiaceae</taxon>
        <taxon>Nocardia</taxon>
    </lineage>
</organism>
<feature type="region of interest" description="Disordered" evidence="1">
    <location>
        <begin position="39"/>
        <end position="71"/>
    </location>
</feature>
<proteinExistence type="predicted"/>
<feature type="compositionally biased region" description="Basic residues" evidence="1">
    <location>
        <begin position="41"/>
        <end position="50"/>
    </location>
</feature>
<accession>A0A370H9G6</accession>